<comment type="cofactor">
    <cofactor evidence="1">
        <name>FAD</name>
        <dbReference type="ChEBI" id="CHEBI:57692"/>
    </cofactor>
</comment>
<evidence type="ECO:0000256" key="4">
    <source>
        <dbReference type="ARBA" id="ARBA00022827"/>
    </source>
</evidence>
<feature type="domain" description="FAD dependent oxidoreductase" evidence="10">
    <location>
        <begin position="54"/>
        <end position="348"/>
    </location>
</feature>
<evidence type="ECO:0000313" key="12">
    <source>
        <dbReference type="Proteomes" id="UP001500956"/>
    </source>
</evidence>
<dbReference type="EC" id="1.4.3.3" evidence="6"/>
<dbReference type="SUPFAM" id="SSF51971">
    <property type="entry name" value="Nucleotide-binding domain"/>
    <property type="match status" value="1"/>
</dbReference>
<proteinExistence type="inferred from homology"/>
<keyword evidence="5" id="KW-0560">Oxidoreductase</keyword>
<evidence type="ECO:0000256" key="9">
    <source>
        <dbReference type="SAM" id="MobiDB-lite"/>
    </source>
</evidence>
<dbReference type="Gene3D" id="3.40.50.720">
    <property type="entry name" value="NAD(P)-binding Rossmann-like Domain"/>
    <property type="match status" value="1"/>
</dbReference>
<evidence type="ECO:0000256" key="3">
    <source>
        <dbReference type="ARBA" id="ARBA00022630"/>
    </source>
</evidence>
<evidence type="ECO:0000256" key="5">
    <source>
        <dbReference type="ARBA" id="ARBA00023002"/>
    </source>
</evidence>
<evidence type="ECO:0000256" key="6">
    <source>
        <dbReference type="ARBA" id="ARBA00039101"/>
    </source>
</evidence>
<sequence length="354" mass="37625">MCADAPSKHWTTPASSPEPVPHSTTLSSPVDARIADVGNPGDGDSSGRLAPMADVTVVGAGVMGLTCAARLLEAGHRVEVLARDLPQDTTSAVSAALWYPYLAFPQDRVTAWSARTFSTFTDLAATDPGAGVRMRAGTEVFTERPANPWWRDAVGELTRTADVPPSYTDGWTFTSPVIDMPVFLAWLAARVAALGGTITQRDLTAMPESGVVVNTTGLGARDLIGDETVHPVRGQVVVLEQWGLDRWWLDAAGPTYVVPRLGEVVVGGTDDDGAWDREPSAATAADILERAARLVPEVREARVLRHVVGLRPARPEVRLEREGRVVHCYGHGGAGVTLSWGCAAEVVALVGEAR</sequence>
<feature type="region of interest" description="Disordered" evidence="9">
    <location>
        <begin position="1"/>
        <end position="27"/>
    </location>
</feature>
<comment type="catalytic activity">
    <reaction evidence="8">
        <text>a D-alpha-amino acid + O2 + H2O = a 2-oxocarboxylate + H2O2 + NH4(+)</text>
        <dbReference type="Rhea" id="RHEA:21816"/>
        <dbReference type="ChEBI" id="CHEBI:15377"/>
        <dbReference type="ChEBI" id="CHEBI:15379"/>
        <dbReference type="ChEBI" id="CHEBI:16240"/>
        <dbReference type="ChEBI" id="CHEBI:28938"/>
        <dbReference type="ChEBI" id="CHEBI:35179"/>
        <dbReference type="ChEBI" id="CHEBI:59871"/>
        <dbReference type="EC" id="1.4.3.3"/>
    </reaction>
    <physiologicalReaction direction="left-to-right" evidence="8">
        <dbReference type="Rhea" id="RHEA:21817"/>
    </physiologicalReaction>
</comment>
<dbReference type="InterPro" id="IPR023209">
    <property type="entry name" value="DAO"/>
</dbReference>
<reference evidence="12" key="1">
    <citation type="journal article" date="2019" name="Int. J. Syst. Evol. Microbiol.">
        <title>The Global Catalogue of Microorganisms (GCM) 10K type strain sequencing project: providing services to taxonomists for standard genome sequencing and annotation.</title>
        <authorList>
            <consortium name="The Broad Institute Genomics Platform"/>
            <consortium name="The Broad Institute Genome Sequencing Center for Infectious Disease"/>
            <person name="Wu L."/>
            <person name="Ma J."/>
        </authorList>
    </citation>
    <scope>NUCLEOTIDE SEQUENCE [LARGE SCALE GENOMIC DNA]</scope>
    <source>
        <strain evidence="12">JCM 18063</strain>
    </source>
</reference>
<organism evidence="11 12">
    <name type="scientific">Isoptericola chiayiensis</name>
    <dbReference type="NCBI Taxonomy" id="579446"/>
    <lineage>
        <taxon>Bacteria</taxon>
        <taxon>Bacillati</taxon>
        <taxon>Actinomycetota</taxon>
        <taxon>Actinomycetes</taxon>
        <taxon>Micrococcales</taxon>
        <taxon>Promicromonosporaceae</taxon>
        <taxon>Isoptericola</taxon>
    </lineage>
</organism>
<keyword evidence="3" id="KW-0285">Flavoprotein</keyword>
<evidence type="ECO:0000256" key="8">
    <source>
        <dbReference type="ARBA" id="ARBA00049547"/>
    </source>
</evidence>
<dbReference type="PANTHER" id="PTHR11530">
    <property type="entry name" value="D-AMINO ACID OXIDASE"/>
    <property type="match status" value="1"/>
</dbReference>
<dbReference type="EMBL" id="BAABID010000006">
    <property type="protein sequence ID" value="GAA4723152.1"/>
    <property type="molecule type" value="Genomic_DNA"/>
</dbReference>
<dbReference type="PIRSF" id="PIRSF000189">
    <property type="entry name" value="D-aa_oxidase"/>
    <property type="match status" value="1"/>
</dbReference>
<dbReference type="InterPro" id="IPR006076">
    <property type="entry name" value="FAD-dep_OxRdtase"/>
</dbReference>
<dbReference type="PANTHER" id="PTHR11530:SF11">
    <property type="entry name" value="D-ASPARTATE OXIDASE"/>
    <property type="match status" value="1"/>
</dbReference>
<name>A0ABP8YBR4_9MICO</name>
<comment type="caution">
    <text evidence="11">The sequence shown here is derived from an EMBL/GenBank/DDBJ whole genome shotgun (WGS) entry which is preliminary data.</text>
</comment>
<dbReference type="Pfam" id="PF01266">
    <property type="entry name" value="DAO"/>
    <property type="match status" value="1"/>
</dbReference>
<evidence type="ECO:0000259" key="10">
    <source>
        <dbReference type="Pfam" id="PF01266"/>
    </source>
</evidence>
<evidence type="ECO:0000313" key="11">
    <source>
        <dbReference type="EMBL" id="GAA4723152.1"/>
    </source>
</evidence>
<keyword evidence="4" id="KW-0274">FAD</keyword>
<comment type="similarity">
    <text evidence="2">Belongs to the DAMOX/DASOX family.</text>
</comment>
<accession>A0ABP8YBR4</accession>
<dbReference type="Proteomes" id="UP001500956">
    <property type="component" value="Unassembled WGS sequence"/>
</dbReference>
<dbReference type="SUPFAM" id="SSF54373">
    <property type="entry name" value="FAD-linked reductases, C-terminal domain"/>
    <property type="match status" value="1"/>
</dbReference>
<gene>
    <name evidence="11" type="ORF">GCM10023216_10740</name>
</gene>
<protein>
    <recommendedName>
        <fullName evidence="7">D-amino-acid oxidase</fullName>
        <ecNumber evidence="6">1.4.3.3</ecNumber>
    </recommendedName>
</protein>
<keyword evidence="12" id="KW-1185">Reference proteome</keyword>
<evidence type="ECO:0000256" key="2">
    <source>
        <dbReference type="ARBA" id="ARBA00006730"/>
    </source>
</evidence>
<dbReference type="Gene3D" id="3.30.9.10">
    <property type="entry name" value="D-Amino Acid Oxidase, subunit A, domain 2"/>
    <property type="match status" value="1"/>
</dbReference>
<evidence type="ECO:0000256" key="1">
    <source>
        <dbReference type="ARBA" id="ARBA00001974"/>
    </source>
</evidence>
<evidence type="ECO:0000256" key="7">
    <source>
        <dbReference type="ARBA" id="ARBA00039751"/>
    </source>
</evidence>